<feature type="domain" description="PKD" evidence="2">
    <location>
        <begin position="588"/>
        <end position="661"/>
    </location>
</feature>
<dbReference type="Pfam" id="PF18911">
    <property type="entry name" value="PKD_4"/>
    <property type="match status" value="3"/>
</dbReference>
<protein>
    <submittedName>
        <fullName evidence="3">PKD domain-containing protein</fullName>
    </submittedName>
</protein>
<proteinExistence type="predicted"/>
<evidence type="ECO:0000313" key="4">
    <source>
        <dbReference type="Proteomes" id="UP001214530"/>
    </source>
</evidence>
<dbReference type="InterPro" id="IPR026341">
    <property type="entry name" value="T9SS_type_B"/>
</dbReference>
<feature type="domain" description="PKD" evidence="2">
    <location>
        <begin position="768"/>
        <end position="845"/>
    </location>
</feature>
<dbReference type="Proteomes" id="UP001214530">
    <property type="component" value="Chromosome"/>
</dbReference>
<dbReference type="InterPro" id="IPR035234">
    <property type="entry name" value="IgGFc-bd_N"/>
</dbReference>
<dbReference type="InterPro" id="IPR022409">
    <property type="entry name" value="PKD/Chitinase_dom"/>
</dbReference>
<dbReference type="Gene3D" id="2.60.40.10">
    <property type="entry name" value="Immunoglobulins"/>
    <property type="match status" value="3"/>
</dbReference>
<name>A0AAJ5WA62_9SPHI</name>
<dbReference type="NCBIfam" id="TIGR04131">
    <property type="entry name" value="Bac_Flav_CTERM"/>
    <property type="match status" value="1"/>
</dbReference>
<dbReference type="AlphaFoldDB" id="A0AAJ5WA62"/>
<dbReference type="SMART" id="SM00089">
    <property type="entry name" value="PKD"/>
    <property type="match status" value="3"/>
</dbReference>
<gene>
    <name evidence="3" type="ORF">P0Y49_06345</name>
</gene>
<feature type="domain" description="PKD" evidence="2">
    <location>
        <begin position="677"/>
        <end position="764"/>
    </location>
</feature>
<dbReference type="Pfam" id="PF17517">
    <property type="entry name" value="IgGFc_binding"/>
    <property type="match status" value="1"/>
</dbReference>
<dbReference type="PANTHER" id="PTHR46534">
    <property type="entry name" value="IGGFC_BINDING DOMAIN-CONTAINING PROTEIN"/>
    <property type="match status" value="1"/>
</dbReference>
<feature type="chain" id="PRO_5042492329" evidence="1">
    <location>
        <begin position="22"/>
        <end position="1205"/>
    </location>
</feature>
<dbReference type="PANTHER" id="PTHR46534:SF1">
    <property type="entry name" value="IGGFC-BINDING PROTEIN N-TERMINAL DOMAIN-CONTAINING PROTEIN"/>
    <property type="match status" value="1"/>
</dbReference>
<evidence type="ECO:0000259" key="2">
    <source>
        <dbReference type="PROSITE" id="PS50093"/>
    </source>
</evidence>
<dbReference type="PROSITE" id="PS50093">
    <property type="entry name" value="PKD"/>
    <property type="match status" value="3"/>
</dbReference>
<dbReference type="SUPFAM" id="SSF49299">
    <property type="entry name" value="PKD domain"/>
    <property type="match status" value="3"/>
</dbReference>
<dbReference type="InterPro" id="IPR035986">
    <property type="entry name" value="PKD_dom_sf"/>
</dbReference>
<keyword evidence="1" id="KW-0732">Signal</keyword>
<dbReference type="Pfam" id="PF13585">
    <property type="entry name" value="CHU_C"/>
    <property type="match status" value="1"/>
</dbReference>
<evidence type="ECO:0000256" key="1">
    <source>
        <dbReference type="SAM" id="SignalP"/>
    </source>
</evidence>
<dbReference type="EMBL" id="CP119313">
    <property type="protein sequence ID" value="WEK20754.1"/>
    <property type="molecule type" value="Genomic_DNA"/>
</dbReference>
<feature type="signal peptide" evidence="1">
    <location>
        <begin position="1"/>
        <end position="21"/>
    </location>
</feature>
<organism evidence="3 4">
    <name type="scientific">Candidatus Pedobacter colombiensis</name>
    <dbReference type="NCBI Taxonomy" id="3121371"/>
    <lineage>
        <taxon>Bacteria</taxon>
        <taxon>Pseudomonadati</taxon>
        <taxon>Bacteroidota</taxon>
        <taxon>Sphingobacteriia</taxon>
        <taxon>Sphingobacteriales</taxon>
        <taxon>Sphingobacteriaceae</taxon>
        <taxon>Pedobacter</taxon>
    </lineage>
</organism>
<reference evidence="3" key="1">
    <citation type="submission" date="2023-03" db="EMBL/GenBank/DDBJ databases">
        <title>Andean soil-derived lignocellulolytic bacterial consortium as a source of novel taxa and putative plastic-active enzymes.</title>
        <authorList>
            <person name="Diaz-Garcia L."/>
            <person name="Chuvochina M."/>
            <person name="Feuerriegel G."/>
            <person name="Bunk B."/>
            <person name="Sproer C."/>
            <person name="Streit W.R."/>
            <person name="Rodriguez L.M."/>
            <person name="Overmann J."/>
            <person name="Jimenez D.J."/>
        </authorList>
    </citation>
    <scope>NUCLEOTIDE SEQUENCE</scope>
    <source>
        <strain evidence="3">MAG 3858</strain>
    </source>
</reference>
<dbReference type="CDD" id="cd00146">
    <property type="entry name" value="PKD"/>
    <property type="match status" value="3"/>
</dbReference>
<dbReference type="InterPro" id="IPR000601">
    <property type="entry name" value="PKD_dom"/>
</dbReference>
<evidence type="ECO:0000313" key="3">
    <source>
        <dbReference type="EMBL" id="WEK20754.1"/>
    </source>
</evidence>
<accession>A0AAJ5WA62</accession>
<dbReference type="InterPro" id="IPR013783">
    <property type="entry name" value="Ig-like_fold"/>
</dbReference>
<sequence>MYKWVLIIWALLFFPCVRVEAQNTSNKGKEFWIAYTGHIDGKTSKMYLYITSDVNTAAEVRIGGLNIPGSPFSIIANQVRAVPIDPAILDVYIGSSDVKEVGKSIQVIAEKPVVVYSHIFKAARSAATLVLPTKVLGREYYATAYTQNSPGGNNPGPAYSEFTIVAVEDNTLIEITPTAKELNNHHAAGQTFQITLQKGDIYQYQSSTDLSGSHILSIASTGGICKPIAVFSGSSWVGFCGNGVPSGSGGDNLYQQLYPITAWGKEFITAPFIRKPYDVFRVYFSKDNTTLTINGVAISPVTFNKGTFYEFTSADVGNHIKASDPISVVQYQISQGCDIVNVGLPNNTPPPHPGDPEMTVLNPVEQTLSKITVYSALQNQTTPPTNITQHYINVIIKDEFKASFTINGLAPQSTFVSIGSTGYSYLQEDVSARSLTNPTHTLMADGGFSAIAYGYGNVESYGYLAGADAKNLYQNLELFDINTATNTRVEKTDICVGERASFTLALPYLPPKITWTIDGITDAPIDNPNPDRTETLNGIMVYKFNYHQDLLFDQPSSHEVKVAVINPNPSGCDPNEEMVMDFDVFGLPTAKIAPGPIQTCIGVPITFTDASIPNGKNIAKWHWDFGDGTGTVTKRSAAPFEYTYTSAGDKKVTLWVESESGCESPPATPVIVHVNKLPDAAFKIGTPSCETKEVTFTDLSIANEGVITKWLWNFGDANASASNPNVSTVRNPVHNFSTPGTYQVTLTVETDKGCTNVASTQQLVINKLPLVDFDTPDACVSDNAVLFKNKATNADGTTIGLRYVWDFGDPAGSGGLNTSTLTDGLHKYHAAGDYTVKLTVTTADGCSNVVPHTFRVNGATPSAAFEVLDKDNLCSNKDFQVKDNSTIAGFDKITRLEWYIDNVMIKAVQHPVRNDTYALNYPVFTSPLTKTAELKLIAYSGDVSGPCKHINLETITLHAAPSVKFDQLTPVCINAGSMLIVAEEIGNVPGKGVFSGPGINADGRFNPLRAGVGIWNITYTFTADNGCVDQITRSIIVNPLPKVNIESDLYAFIDGIVQVNASVSEAGLKFKWSPATGLSRDDILNPIITADDDREYTLTVTSKLNCDETVKVRLHALREIIPPNAFSPNGDGVNDVWKLNHLESYPNSTVEIFNRYGVKIFFSQGYSIPFDGNYEGKPLPVGTYYYIINPRNGKKTITGSLTLIR</sequence>